<comment type="subcellular location">
    <subcellularLocation>
        <location evidence="1">Nucleus</location>
    </subcellularLocation>
</comment>
<dbReference type="Pfam" id="PF00505">
    <property type="entry name" value="HMG_box"/>
    <property type="match status" value="1"/>
</dbReference>
<accession>A0AAV1E784</accession>
<dbReference type="GO" id="GO:0003682">
    <property type="term" value="F:chromatin binding"/>
    <property type="evidence" value="ECO:0007669"/>
    <property type="project" value="UniProtKB-ARBA"/>
</dbReference>
<proteinExistence type="inferred from homology"/>
<dbReference type="GO" id="GO:0030527">
    <property type="term" value="F:structural constituent of chromatin"/>
    <property type="evidence" value="ECO:0007669"/>
    <property type="project" value="UniProtKB-ARBA"/>
</dbReference>
<evidence type="ECO:0000313" key="8">
    <source>
        <dbReference type="EMBL" id="CAI9115240.1"/>
    </source>
</evidence>
<evidence type="ECO:0000256" key="6">
    <source>
        <dbReference type="SAM" id="MobiDB-lite"/>
    </source>
</evidence>
<dbReference type="Gene3D" id="1.10.30.10">
    <property type="entry name" value="High mobility group box domain"/>
    <property type="match status" value="1"/>
</dbReference>
<feature type="domain" description="HMG box" evidence="7">
    <location>
        <begin position="36"/>
        <end position="105"/>
    </location>
</feature>
<sequence length="136" mass="15358">MARGKSKAESGGADHNVAAKRRKPRKEKKAKDPNKPKRPASAFLVFMEEFRKQFKEENPENKSVAVVGKAGGDKWKSLTDEEKAPYLAKTAKRKQEYERQMQAYNKRLEGGHDDESDKSKSEVNDEEDGSGEEEEG</sequence>
<dbReference type="PROSITE" id="PS50118">
    <property type="entry name" value="HMG_BOX_2"/>
    <property type="match status" value="1"/>
</dbReference>
<feature type="compositionally biased region" description="Basic residues" evidence="6">
    <location>
        <begin position="18"/>
        <end position="28"/>
    </location>
</feature>
<evidence type="ECO:0000256" key="2">
    <source>
        <dbReference type="ARBA" id="ARBA00008774"/>
    </source>
</evidence>
<dbReference type="CDD" id="cd22005">
    <property type="entry name" value="HMG-box_AtHMGB1-like"/>
    <property type="match status" value="1"/>
</dbReference>
<dbReference type="SMART" id="SM00398">
    <property type="entry name" value="HMG"/>
    <property type="match status" value="1"/>
</dbReference>
<dbReference type="GO" id="GO:0003677">
    <property type="term" value="F:DNA binding"/>
    <property type="evidence" value="ECO:0007669"/>
    <property type="project" value="UniProtKB-UniRule"/>
</dbReference>
<dbReference type="GO" id="GO:0006325">
    <property type="term" value="P:chromatin organization"/>
    <property type="evidence" value="ECO:0007669"/>
    <property type="project" value="UniProtKB-ARBA"/>
</dbReference>
<evidence type="ECO:0000256" key="1">
    <source>
        <dbReference type="ARBA" id="ARBA00004123"/>
    </source>
</evidence>
<dbReference type="AlphaFoldDB" id="A0AAV1E784"/>
<feature type="DNA-binding region" description="HMG box" evidence="5">
    <location>
        <begin position="36"/>
        <end position="105"/>
    </location>
</feature>
<dbReference type="InterPro" id="IPR009071">
    <property type="entry name" value="HMG_box_dom"/>
</dbReference>
<feature type="region of interest" description="Disordered" evidence="6">
    <location>
        <begin position="55"/>
        <end position="136"/>
    </location>
</feature>
<dbReference type="InterPro" id="IPR036910">
    <property type="entry name" value="HMG_box_dom_sf"/>
</dbReference>
<protein>
    <submittedName>
        <fullName evidence="8">OLC1v1016094C1</fullName>
    </submittedName>
</protein>
<keyword evidence="9" id="KW-1185">Reference proteome</keyword>
<keyword evidence="4 5" id="KW-0539">Nucleus</keyword>
<dbReference type="PANTHER" id="PTHR46261:SF18">
    <property type="entry name" value="DNA-BINDING PROTEIN MNB1B"/>
    <property type="match status" value="1"/>
</dbReference>
<organism evidence="8 9">
    <name type="scientific">Oldenlandia corymbosa var. corymbosa</name>
    <dbReference type="NCBI Taxonomy" id="529605"/>
    <lineage>
        <taxon>Eukaryota</taxon>
        <taxon>Viridiplantae</taxon>
        <taxon>Streptophyta</taxon>
        <taxon>Embryophyta</taxon>
        <taxon>Tracheophyta</taxon>
        <taxon>Spermatophyta</taxon>
        <taxon>Magnoliopsida</taxon>
        <taxon>eudicotyledons</taxon>
        <taxon>Gunneridae</taxon>
        <taxon>Pentapetalae</taxon>
        <taxon>asterids</taxon>
        <taxon>lamiids</taxon>
        <taxon>Gentianales</taxon>
        <taxon>Rubiaceae</taxon>
        <taxon>Rubioideae</taxon>
        <taxon>Spermacoceae</taxon>
        <taxon>Hedyotis-Oldenlandia complex</taxon>
        <taxon>Oldenlandia</taxon>
    </lineage>
</organism>
<dbReference type="Proteomes" id="UP001161247">
    <property type="component" value="Chromosome 8"/>
</dbReference>
<dbReference type="GO" id="GO:0000785">
    <property type="term" value="C:chromatin"/>
    <property type="evidence" value="ECO:0007669"/>
    <property type="project" value="UniProtKB-ARBA"/>
</dbReference>
<dbReference type="SUPFAM" id="SSF47095">
    <property type="entry name" value="HMG-box"/>
    <property type="match status" value="1"/>
</dbReference>
<evidence type="ECO:0000313" key="9">
    <source>
        <dbReference type="Proteomes" id="UP001161247"/>
    </source>
</evidence>
<dbReference type="InterPro" id="IPR031061">
    <property type="entry name" value="HMGB_plant"/>
</dbReference>
<dbReference type="EMBL" id="OX459125">
    <property type="protein sequence ID" value="CAI9115240.1"/>
    <property type="molecule type" value="Genomic_DNA"/>
</dbReference>
<feature type="compositionally biased region" description="Basic and acidic residues" evidence="6">
    <location>
        <begin position="71"/>
        <end position="84"/>
    </location>
</feature>
<dbReference type="GO" id="GO:0005634">
    <property type="term" value="C:nucleus"/>
    <property type="evidence" value="ECO:0007669"/>
    <property type="project" value="UniProtKB-SubCell"/>
</dbReference>
<dbReference type="PANTHER" id="PTHR46261">
    <property type="entry name" value="HIGH MOBILITY GROUP B PROTEIN 4-RELATED"/>
    <property type="match status" value="1"/>
</dbReference>
<evidence type="ECO:0000256" key="3">
    <source>
        <dbReference type="ARBA" id="ARBA00023125"/>
    </source>
</evidence>
<gene>
    <name evidence="8" type="ORF">OLC1_LOCUS21807</name>
</gene>
<evidence type="ECO:0000256" key="4">
    <source>
        <dbReference type="ARBA" id="ARBA00023242"/>
    </source>
</evidence>
<evidence type="ECO:0000256" key="5">
    <source>
        <dbReference type="PROSITE-ProRule" id="PRU00267"/>
    </source>
</evidence>
<feature type="compositionally biased region" description="Basic and acidic residues" evidence="6">
    <location>
        <begin position="106"/>
        <end position="123"/>
    </location>
</feature>
<name>A0AAV1E784_OLDCO</name>
<reference evidence="8" key="1">
    <citation type="submission" date="2023-03" db="EMBL/GenBank/DDBJ databases">
        <authorList>
            <person name="Julca I."/>
        </authorList>
    </citation>
    <scope>NUCLEOTIDE SEQUENCE</scope>
</reference>
<feature type="region of interest" description="Disordered" evidence="6">
    <location>
        <begin position="1"/>
        <end position="42"/>
    </location>
</feature>
<feature type="compositionally biased region" description="Acidic residues" evidence="6">
    <location>
        <begin position="124"/>
        <end position="136"/>
    </location>
</feature>
<keyword evidence="3 5" id="KW-0238">DNA-binding</keyword>
<comment type="similarity">
    <text evidence="2">Belongs to the HMGB family.</text>
</comment>
<evidence type="ECO:0000259" key="7">
    <source>
        <dbReference type="PROSITE" id="PS50118"/>
    </source>
</evidence>